<dbReference type="Proteomes" id="UP000006552">
    <property type="component" value="Chromosome"/>
</dbReference>
<organism evidence="2 3">
    <name type="scientific">Aromatoleum aromaticum (strain DSM 19018 / LMG 30748 / EbN1)</name>
    <name type="common">Azoarcus sp. (strain EbN1)</name>
    <dbReference type="NCBI Taxonomy" id="76114"/>
    <lineage>
        <taxon>Bacteria</taxon>
        <taxon>Pseudomonadati</taxon>
        <taxon>Pseudomonadota</taxon>
        <taxon>Betaproteobacteria</taxon>
        <taxon>Rhodocyclales</taxon>
        <taxon>Rhodocyclaceae</taxon>
        <taxon>Aromatoleum</taxon>
    </lineage>
</organism>
<accession>Q5P3P0</accession>
<evidence type="ECO:0000313" key="2">
    <source>
        <dbReference type="EMBL" id="CAI08074.1"/>
    </source>
</evidence>
<protein>
    <submittedName>
        <fullName evidence="2">Uncharacterized protein</fullName>
    </submittedName>
</protein>
<dbReference type="HOGENOM" id="CLU_2766878_0_0_4"/>
<name>Q5P3P0_AROAE</name>
<feature type="region of interest" description="Disordered" evidence="1">
    <location>
        <begin position="1"/>
        <end position="69"/>
    </location>
</feature>
<evidence type="ECO:0000256" key="1">
    <source>
        <dbReference type="SAM" id="MobiDB-lite"/>
    </source>
</evidence>
<gene>
    <name evidence="2" type="ORF">ebA3452</name>
</gene>
<proteinExistence type="predicted"/>
<dbReference type="EMBL" id="CR555306">
    <property type="protein sequence ID" value="CAI08074.1"/>
    <property type="molecule type" value="Genomic_DNA"/>
</dbReference>
<evidence type="ECO:0000313" key="3">
    <source>
        <dbReference type="Proteomes" id="UP000006552"/>
    </source>
</evidence>
<sequence length="69" mass="7205">MEQSLHASHTEILTPPGSPLSGEDRTVPAVESSSLLTHHSTQLNINANPGNGVLRTPPPVSSGVTVRAR</sequence>
<feature type="compositionally biased region" description="Low complexity" evidence="1">
    <location>
        <begin position="32"/>
        <end position="41"/>
    </location>
</feature>
<dbReference type="KEGG" id="eba:ebA3452"/>
<keyword evidence="3" id="KW-1185">Reference proteome</keyword>
<dbReference type="AlphaFoldDB" id="Q5P3P0"/>
<reference evidence="2 3" key="1">
    <citation type="journal article" date="2005" name="Arch. Microbiol.">
        <title>The genome sequence of an anaerobic aromatic-degrading denitrifying bacterium, strain EbN1.</title>
        <authorList>
            <person name="Rabus R."/>
            <person name="Kube M."/>
            <person name="Heider J."/>
            <person name="Beck A."/>
            <person name="Heitmann K."/>
            <person name="Widdel F."/>
            <person name="Reinhardt R."/>
        </authorList>
    </citation>
    <scope>NUCLEOTIDE SEQUENCE [LARGE SCALE GENOMIC DNA]</scope>
    <source>
        <strain evidence="2 3">EbN1</strain>
    </source>
</reference>